<sequence>MQPSGWVRWVSKSKKHASAMEHKGRSAGGKVLRSRSKTATLDESILNKIKEHQKELVKQKQEEGLKRFAGEDAGAQDTSENVFKKYESYRRESQLPTKVDDLRIMVDHRAQSVILPINQFAVPFHVKTLKNVSTSFEGDYTYLRINFVTPGQLSGKKEDVPFDDPDATFIRNISYRSTDARHFHELSNEITEMRRIALKREAEQKEMADVVEQDQLILNKQRPLTLPEVFPRPALEGKRVPGHLTIHQNGVRFMSPMRQDQKIDIPFSNVKHLFYQSCDKELIVLIHFHLKAPVMVGKRKTRDIQFYREASDVQFDETGNRKRRYRTGDEDEIELEQEERRRRHMLNKEFKHFAQRIADASEGRVQVDIPYRDLGFNGVPSRASVLLQPTTDCLVHLTDPPFLVITLSEIEIVHLERVQYGLSSFDMVFVFSDFSRTPLHVSSVPSSSLDDVKQWLDSVDVCVTEGAVNLNWGAIMKTINEDPHAFFQEGGWGFLQADASDVSDESESEQESEFDSDLDDGDQESTEYSESGSEFGESEESGSEPYEDSEEGEDWDELERKAARDDQKRRRERGEGSGSEDEDVKPKKKSKGGFGKL</sequence>
<dbReference type="GO" id="GO:0006260">
    <property type="term" value="P:DNA replication"/>
    <property type="evidence" value="ECO:0007669"/>
    <property type="project" value="UniProtKB-KW"/>
</dbReference>
<keyword evidence="2 11" id="KW-0158">Chromosome</keyword>
<dbReference type="EMBL" id="CP119900">
    <property type="protein sequence ID" value="WFD21998.1"/>
    <property type="molecule type" value="Genomic_DNA"/>
</dbReference>
<dbReference type="Gene3D" id="2.30.29.210">
    <property type="entry name" value="FACT complex subunit Spt16p/Cdc68p"/>
    <property type="match status" value="1"/>
</dbReference>
<feature type="region of interest" description="Disordered" evidence="12">
    <location>
        <begin position="1"/>
        <end position="37"/>
    </location>
</feature>
<dbReference type="InterPro" id="IPR040258">
    <property type="entry name" value="Spt16"/>
</dbReference>
<evidence type="ECO:0000256" key="1">
    <source>
        <dbReference type="ARBA" id="ARBA00010779"/>
    </source>
</evidence>
<feature type="domain" description="FACT complex subunit SPT16 middle" evidence="13">
    <location>
        <begin position="104"/>
        <end position="253"/>
    </location>
</feature>
<keyword evidence="15" id="KW-0378">Hydrolase</keyword>
<evidence type="ECO:0000256" key="6">
    <source>
        <dbReference type="ARBA" id="ARBA00023054"/>
    </source>
</evidence>
<evidence type="ECO:0000256" key="10">
    <source>
        <dbReference type="ARBA" id="ARBA00025370"/>
    </source>
</evidence>
<dbReference type="InterPro" id="IPR048969">
    <property type="entry name" value="FACT_SPT16_C"/>
</dbReference>
<keyword evidence="4 11" id="KW-0227">DNA damage</keyword>
<feature type="domain" description="Histone chaperone RTT106/FACT complex subunit SPT16-like middle" evidence="14">
    <location>
        <begin position="376"/>
        <end position="466"/>
    </location>
</feature>
<dbReference type="InterPro" id="IPR013719">
    <property type="entry name" value="RTT106/SPT16-like_middle_dom"/>
</dbReference>
<dbReference type="Pfam" id="PF21091">
    <property type="entry name" value="SPT16_C"/>
    <property type="match status" value="1"/>
</dbReference>
<dbReference type="InterPro" id="IPR056595">
    <property type="entry name" value="Fact-SPT16_PH"/>
</dbReference>
<dbReference type="Gene3D" id="2.30.29.30">
    <property type="entry name" value="Pleckstrin-homology domain (PH domain)/Phosphotyrosine-binding domain (PTB)"/>
    <property type="match status" value="1"/>
</dbReference>
<dbReference type="GO" id="GO:0006281">
    <property type="term" value="P:DNA repair"/>
    <property type="evidence" value="ECO:0007669"/>
    <property type="project" value="UniProtKB-UniRule"/>
</dbReference>
<evidence type="ECO:0000256" key="3">
    <source>
        <dbReference type="ARBA" id="ARBA00022705"/>
    </source>
</evidence>
<keyword evidence="9 11" id="KW-0539">Nucleus</keyword>
<dbReference type="Pfam" id="PF08644">
    <property type="entry name" value="SPT16"/>
    <property type="match status" value="1"/>
</dbReference>
<dbReference type="InterPro" id="IPR013953">
    <property type="entry name" value="FACT_SPT16_M"/>
</dbReference>
<evidence type="ECO:0000256" key="9">
    <source>
        <dbReference type="ARBA" id="ARBA00023242"/>
    </source>
</evidence>
<dbReference type="FunFam" id="2.30.29.150:FF:000002">
    <property type="entry name" value="FACT complex subunit SPT16"/>
    <property type="match status" value="1"/>
</dbReference>
<dbReference type="Pfam" id="PF08512">
    <property type="entry name" value="Rttp106-like_middle"/>
    <property type="match status" value="1"/>
</dbReference>
<feature type="region of interest" description="Disordered" evidence="12">
    <location>
        <begin position="499"/>
        <end position="597"/>
    </location>
</feature>
<dbReference type="InterPro" id="IPR011993">
    <property type="entry name" value="PH-like_dom_sf"/>
</dbReference>
<keyword evidence="8 11" id="KW-0234">DNA repair</keyword>
<feature type="compositionally biased region" description="Acidic residues" evidence="12">
    <location>
        <begin position="501"/>
        <end position="527"/>
    </location>
</feature>
<keyword evidence="3 11" id="KW-0235">DNA replication</keyword>
<reference evidence="15" key="1">
    <citation type="submission" date="2023-03" db="EMBL/GenBank/DDBJ databases">
        <title>Mating type loci evolution in Malassezia.</title>
        <authorList>
            <person name="Coelho M.A."/>
        </authorList>
    </citation>
    <scope>NUCLEOTIDE SEQUENCE</scope>
    <source>
        <strain evidence="15">CBS 12830</strain>
    </source>
</reference>
<organism evidence="15 16">
    <name type="scientific">Malassezia equina</name>
    <dbReference type="NCBI Taxonomy" id="1381935"/>
    <lineage>
        <taxon>Eukaryota</taxon>
        <taxon>Fungi</taxon>
        <taxon>Dikarya</taxon>
        <taxon>Basidiomycota</taxon>
        <taxon>Ustilaginomycotina</taxon>
        <taxon>Malasseziomycetes</taxon>
        <taxon>Malasseziales</taxon>
        <taxon>Malasseziaceae</taxon>
        <taxon>Malassezia</taxon>
    </lineage>
</organism>
<evidence type="ECO:0000259" key="14">
    <source>
        <dbReference type="SMART" id="SM01287"/>
    </source>
</evidence>
<dbReference type="SMART" id="SM01286">
    <property type="entry name" value="SPT16"/>
    <property type="match status" value="1"/>
</dbReference>
<proteinExistence type="inferred from homology"/>
<accession>A0AAF0IZ14</accession>
<dbReference type="FunFam" id="2.30.29.30:FF:000017">
    <property type="entry name" value="FACT complex subunit SPT16"/>
    <property type="match status" value="1"/>
</dbReference>
<dbReference type="SMART" id="SM01287">
    <property type="entry name" value="Rtt106"/>
    <property type="match status" value="1"/>
</dbReference>
<dbReference type="Pfam" id="PF24824">
    <property type="entry name" value="PH_SPT16"/>
    <property type="match status" value="1"/>
</dbReference>
<comment type="similarity">
    <text evidence="1 11">Belongs to the peptidase M24 family. SPT16 subfamily.</text>
</comment>
<evidence type="ECO:0000256" key="5">
    <source>
        <dbReference type="ARBA" id="ARBA00023015"/>
    </source>
</evidence>
<protein>
    <recommendedName>
        <fullName evidence="11">FACT complex subunit</fullName>
    </recommendedName>
</protein>
<keyword evidence="6" id="KW-0175">Coiled coil</keyword>
<dbReference type="PANTHER" id="PTHR13980:SF15">
    <property type="entry name" value="FACT COMPLEX SUBUNIT SPT16"/>
    <property type="match status" value="1"/>
</dbReference>
<evidence type="ECO:0000256" key="2">
    <source>
        <dbReference type="ARBA" id="ARBA00022454"/>
    </source>
</evidence>
<dbReference type="GO" id="GO:0006368">
    <property type="term" value="P:transcription elongation by RNA polymerase II"/>
    <property type="evidence" value="ECO:0007669"/>
    <property type="project" value="TreeGrafter"/>
</dbReference>
<evidence type="ECO:0000256" key="7">
    <source>
        <dbReference type="ARBA" id="ARBA00023163"/>
    </source>
</evidence>
<evidence type="ECO:0000256" key="4">
    <source>
        <dbReference type="ARBA" id="ARBA00022763"/>
    </source>
</evidence>
<comment type="function">
    <text evidence="10 11">Component of the FACT complex, a general chromatin factor that acts to reorganize nucleosomes. The FACT complex is involved in multiple processes that require DNA as a template such as mRNA elongation, DNA replication and DNA repair. During transcription elongation the FACT complex acts as a histone chaperone that both destabilizes and restores nucleosomal structure. It facilitates the passage of RNA polymerase II and transcription by promoting the dissociation of one histone H2A-H2B dimer from the nucleosome, then subsequently promotes the reestablishment of the nucleosome following the passage of RNA polymerase II.</text>
</comment>
<keyword evidence="7 11" id="KW-0804">Transcription</keyword>
<comment type="subcellular location">
    <subcellularLocation>
        <location evidence="11">Nucleus</location>
    </subcellularLocation>
    <subcellularLocation>
        <location evidence="11">Chromosome</location>
    </subcellularLocation>
</comment>
<evidence type="ECO:0000313" key="16">
    <source>
        <dbReference type="Proteomes" id="UP001214415"/>
    </source>
</evidence>
<dbReference type="AlphaFoldDB" id="A0AAF0IZ14"/>
<evidence type="ECO:0000256" key="8">
    <source>
        <dbReference type="ARBA" id="ARBA00023204"/>
    </source>
</evidence>
<name>A0AAF0IZ14_9BASI</name>
<dbReference type="GO" id="GO:0035101">
    <property type="term" value="C:FACT complex"/>
    <property type="evidence" value="ECO:0007669"/>
    <property type="project" value="UniProtKB-UniRule"/>
</dbReference>
<dbReference type="PANTHER" id="PTHR13980">
    <property type="entry name" value="CDC68 RELATED"/>
    <property type="match status" value="1"/>
</dbReference>
<dbReference type="FunFam" id="2.30.29.210:FF:000001">
    <property type="entry name" value="FACT complex subunit spt16"/>
    <property type="match status" value="1"/>
</dbReference>
<evidence type="ECO:0000313" key="15">
    <source>
        <dbReference type="EMBL" id="WFD21998.1"/>
    </source>
</evidence>
<dbReference type="Proteomes" id="UP001214415">
    <property type="component" value="Chromosome 1"/>
</dbReference>
<dbReference type="GO" id="GO:0004177">
    <property type="term" value="F:aminopeptidase activity"/>
    <property type="evidence" value="ECO:0007669"/>
    <property type="project" value="UniProtKB-KW"/>
</dbReference>
<evidence type="ECO:0000256" key="11">
    <source>
        <dbReference type="RuleBase" id="RU367052"/>
    </source>
</evidence>
<evidence type="ECO:0000259" key="13">
    <source>
        <dbReference type="SMART" id="SM01286"/>
    </source>
</evidence>
<feature type="compositionally biased region" description="Basic and acidic residues" evidence="12">
    <location>
        <begin position="558"/>
        <end position="575"/>
    </location>
</feature>
<gene>
    <name evidence="15" type="primary">SPT16</name>
    <name evidence="15" type="ORF">MEQU1_000660</name>
</gene>
<keyword evidence="5 11" id="KW-0805">Transcription regulation</keyword>
<feature type="compositionally biased region" description="Acidic residues" evidence="12">
    <location>
        <begin position="536"/>
        <end position="557"/>
    </location>
</feature>
<dbReference type="GO" id="GO:0031491">
    <property type="term" value="F:nucleosome binding"/>
    <property type="evidence" value="ECO:0007669"/>
    <property type="project" value="TreeGrafter"/>
</dbReference>
<keyword evidence="15" id="KW-0031">Aminopeptidase</keyword>
<comment type="subunit">
    <text evidence="11">Component of the FACT complex.</text>
</comment>
<keyword evidence="15" id="KW-0645">Protease</keyword>
<keyword evidence="16" id="KW-1185">Reference proteome</keyword>
<evidence type="ECO:0000256" key="12">
    <source>
        <dbReference type="SAM" id="MobiDB-lite"/>
    </source>
</evidence>
<dbReference type="Gene3D" id="2.30.29.150">
    <property type="match status" value="1"/>
</dbReference>